<sequence length="343" mass="38092">MSDVEEDIDPNGNFAYDAAVCYEDDNDNEEETETQGVIDKLEQDDWGFLVYDSHRDGEGSQVKRLEKSVDDCRHLIVFLSLKLLEAIKRNEEAPAVTNFETFLCNILHNRDTRLKRKLIVVRLGTECQDCNIPTILKNCRILNIREKGFYRQLYKAVSKLPGAQTIEEIQIRKKVDQMARGGCCTEAVLMKVAKELGIPGDVLCSIKQEYGGYRAQLMEVLVVWRVHHGPEATLAIADDAIRKATNTTPQQVEAGPQSLVGATASSVDSEAVPPVITQPNSAFFSGSDVDGATNRMENLNMATPPPTDDTVDETLPSVPTHAIDEKKKKTSKKDRGQPLTTEV</sequence>
<gene>
    <name evidence="3" type="primary">LOC118404673</name>
</gene>
<dbReference type="Gene3D" id="3.40.50.10140">
    <property type="entry name" value="Toll/interleukin-1 receptor homology (TIR) domain"/>
    <property type="match status" value="1"/>
</dbReference>
<dbReference type="CDD" id="cd01670">
    <property type="entry name" value="Death"/>
    <property type="match status" value="1"/>
</dbReference>
<dbReference type="GeneID" id="118404673"/>
<dbReference type="OrthoDB" id="10034920at2759"/>
<name>A0A9J7HHZ9_BRAFL</name>
<keyword evidence="2" id="KW-1185">Reference proteome</keyword>
<dbReference type="OMA" id="FLCNILH"/>
<feature type="region of interest" description="Disordered" evidence="1">
    <location>
        <begin position="294"/>
        <end position="343"/>
    </location>
</feature>
<reference evidence="3" key="2">
    <citation type="submission" date="2025-08" db="UniProtKB">
        <authorList>
            <consortium name="RefSeq"/>
        </authorList>
    </citation>
    <scope>IDENTIFICATION</scope>
    <source>
        <strain evidence="3">S238N-H82</strain>
        <tissue evidence="3">Testes</tissue>
    </source>
</reference>
<dbReference type="InterPro" id="IPR011029">
    <property type="entry name" value="DEATH-like_dom_sf"/>
</dbReference>
<evidence type="ECO:0000313" key="3">
    <source>
        <dbReference type="RefSeq" id="XP_035659806.1"/>
    </source>
</evidence>
<proteinExistence type="predicted"/>
<accession>A0A9J7HHZ9</accession>
<dbReference type="RefSeq" id="XP_035659806.1">
    <property type="nucleotide sequence ID" value="XM_035803913.1"/>
</dbReference>
<dbReference type="KEGG" id="bfo:118404673"/>
<dbReference type="InterPro" id="IPR035897">
    <property type="entry name" value="Toll_tir_struct_dom_sf"/>
</dbReference>
<dbReference type="Proteomes" id="UP000001554">
    <property type="component" value="Chromosome 17"/>
</dbReference>
<dbReference type="AlphaFoldDB" id="A0A9J7HHZ9"/>
<reference evidence="2" key="1">
    <citation type="journal article" date="2020" name="Nat. Ecol. Evol.">
        <title>Deeply conserved synteny resolves early events in vertebrate evolution.</title>
        <authorList>
            <person name="Simakov O."/>
            <person name="Marletaz F."/>
            <person name="Yue J.X."/>
            <person name="O'Connell B."/>
            <person name="Jenkins J."/>
            <person name="Brandt A."/>
            <person name="Calef R."/>
            <person name="Tung C.H."/>
            <person name="Huang T.K."/>
            <person name="Schmutz J."/>
            <person name="Satoh N."/>
            <person name="Yu J.K."/>
            <person name="Putnam N.H."/>
            <person name="Green R.E."/>
            <person name="Rokhsar D.S."/>
        </authorList>
    </citation>
    <scope>NUCLEOTIDE SEQUENCE [LARGE SCALE GENOMIC DNA]</scope>
    <source>
        <strain evidence="2">S238N-H82</strain>
    </source>
</reference>
<evidence type="ECO:0000256" key="1">
    <source>
        <dbReference type="SAM" id="MobiDB-lite"/>
    </source>
</evidence>
<organism evidence="2 3">
    <name type="scientific">Branchiostoma floridae</name>
    <name type="common">Florida lancelet</name>
    <name type="synonym">Amphioxus</name>
    <dbReference type="NCBI Taxonomy" id="7739"/>
    <lineage>
        <taxon>Eukaryota</taxon>
        <taxon>Metazoa</taxon>
        <taxon>Chordata</taxon>
        <taxon>Cephalochordata</taxon>
        <taxon>Leptocardii</taxon>
        <taxon>Amphioxiformes</taxon>
        <taxon>Branchiostomatidae</taxon>
        <taxon>Branchiostoma</taxon>
    </lineage>
</organism>
<evidence type="ECO:0000313" key="2">
    <source>
        <dbReference type="Proteomes" id="UP000001554"/>
    </source>
</evidence>
<protein>
    <submittedName>
        <fullName evidence="3">Uncharacterized protein LOC118404673</fullName>
    </submittedName>
</protein>
<dbReference type="SUPFAM" id="SSF47986">
    <property type="entry name" value="DEATH domain"/>
    <property type="match status" value="1"/>
</dbReference>